<protein>
    <submittedName>
        <fullName evidence="1">Uncharacterized protein</fullName>
    </submittedName>
</protein>
<organism evidence="1 2">
    <name type="scientific">Candidatus Accumulibacter aalborgensis</name>
    <dbReference type="NCBI Taxonomy" id="1860102"/>
    <lineage>
        <taxon>Bacteria</taxon>
        <taxon>Pseudomonadati</taxon>
        <taxon>Pseudomonadota</taxon>
        <taxon>Betaproteobacteria</taxon>
        <taxon>Candidatus Accumulibacter</taxon>
    </lineage>
</organism>
<evidence type="ECO:0000313" key="1">
    <source>
        <dbReference type="EMBL" id="SBT06225.1"/>
    </source>
</evidence>
<dbReference type="AlphaFoldDB" id="A0A1A8XM47"/>
<reference evidence="1 2" key="1">
    <citation type="submission" date="2016-06" db="EMBL/GenBank/DDBJ databases">
        <authorList>
            <person name="Kjaerup R.B."/>
            <person name="Dalgaard T.S."/>
            <person name="Juul-Madsen H.R."/>
        </authorList>
    </citation>
    <scope>NUCLEOTIDE SEQUENCE [LARGE SCALE GENOMIC DNA]</scope>
    <source>
        <strain evidence="1">3</strain>
    </source>
</reference>
<proteinExistence type="predicted"/>
<keyword evidence="2" id="KW-1185">Reference proteome</keyword>
<dbReference type="Proteomes" id="UP000199169">
    <property type="component" value="Unassembled WGS sequence"/>
</dbReference>
<gene>
    <name evidence="1" type="ORF">ACCAA_300064</name>
</gene>
<name>A0A1A8XM47_9PROT</name>
<sequence length="43" mass="4777">MHPTDSRVNRFEAYSKDSTSRFPSAVAALSNGFRVLRPPLAKV</sequence>
<dbReference type="EMBL" id="FLQX01000106">
    <property type="protein sequence ID" value="SBT06225.1"/>
    <property type="molecule type" value="Genomic_DNA"/>
</dbReference>
<evidence type="ECO:0000313" key="2">
    <source>
        <dbReference type="Proteomes" id="UP000199169"/>
    </source>
</evidence>
<accession>A0A1A8XM47</accession>